<dbReference type="Proteomes" id="UP001165064">
    <property type="component" value="Unassembled WGS sequence"/>
</dbReference>
<gene>
    <name evidence="1" type="ORF">Amon02_000079200</name>
</gene>
<proteinExistence type="predicted"/>
<accession>A0ACB5SUE0</accession>
<name>A0ACB5SUE0_AMBMO</name>
<comment type="caution">
    <text evidence="1">The sequence shown here is derived from an EMBL/GenBank/DDBJ whole genome shotgun (WGS) entry which is preliminary data.</text>
</comment>
<evidence type="ECO:0000313" key="1">
    <source>
        <dbReference type="EMBL" id="GME71981.1"/>
    </source>
</evidence>
<reference evidence="1" key="1">
    <citation type="submission" date="2023-04" db="EMBL/GenBank/DDBJ databases">
        <title>Ambrosiozyma monospora NBRC 10751.</title>
        <authorList>
            <person name="Ichikawa N."/>
            <person name="Sato H."/>
            <person name="Tonouchi N."/>
        </authorList>
    </citation>
    <scope>NUCLEOTIDE SEQUENCE</scope>
    <source>
        <strain evidence="1">NBRC 10751</strain>
    </source>
</reference>
<organism evidence="1 2">
    <name type="scientific">Ambrosiozyma monospora</name>
    <name type="common">Yeast</name>
    <name type="synonym">Endomycopsis monosporus</name>
    <dbReference type="NCBI Taxonomy" id="43982"/>
    <lineage>
        <taxon>Eukaryota</taxon>
        <taxon>Fungi</taxon>
        <taxon>Dikarya</taxon>
        <taxon>Ascomycota</taxon>
        <taxon>Saccharomycotina</taxon>
        <taxon>Pichiomycetes</taxon>
        <taxon>Pichiales</taxon>
        <taxon>Pichiaceae</taxon>
        <taxon>Ambrosiozyma</taxon>
    </lineage>
</organism>
<evidence type="ECO:0000313" key="2">
    <source>
        <dbReference type="Proteomes" id="UP001165064"/>
    </source>
</evidence>
<sequence length="256" mass="28665">MDKETSSAEFSLFESARRKSSKPKLSQVGGASSSFNDGFDGLFPKINLGNSNRIMLDDHSTDNEIIDDQTTSSYKRNRILRNKTSYTGTDPFAQSERLSSTKRTRSNGTGTIDLGTGEVSPVPEDVRSSVINMMLEDKEIANNMESTTNKFLFSQLYSKYASDGDDLARQQSQTDITDFEKYNRALMKEESIKARVEQELQRKLTPGNGNVLLRLDEEDLNDGYVDMGPVQGTSSNQDGNIVSKLMNPFYKDKTNR</sequence>
<dbReference type="EMBL" id="BSXS01000320">
    <property type="protein sequence ID" value="GME71981.1"/>
    <property type="molecule type" value="Genomic_DNA"/>
</dbReference>
<keyword evidence="2" id="KW-1185">Reference proteome</keyword>
<protein>
    <submittedName>
        <fullName evidence="1">Unnamed protein product</fullName>
    </submittedName>
</protein>